<evidence type="ECO:0000256" key="1">
    <source>
        <dbReference type="ARBA" id="ARBA00004202"/>
    </source>
</evidence>
<dbReference type="InterPro" id="IPR007554">
    <property type="entry name" value="Glycerophosphate_synth"/>
</dbReference>
<evidence type="ECO:0000256" key="2">
    <source>
        <dbReference type="ARBA" id="ARBA00010488"/>
    </source>
</evidence>
<dbReference type="Gene3D" id="3.40.50.12580">
    <property type="match status" value="1"/>
</dbReference>
<evidence type="ECO:0000256" key="4">
    <source>
        <dbReference type="ARBA" id="ARBA00022679"/>
    </source>
</evidence>
<organism evidence="7 8">
    <name type="scientific">Levilactobacillus bambusae</name>
    <dbReference type="NCBI Taxonomy" id="2024736"/>
    <lineage>
        <taxon>Bacteria</taxon>
        <taxon>Bacillati</taxon>
        <taxon>Bacillota</taxon>
        <taxon>Bacilli</taxon>
        <taxon>Lactobacillales</taxon>
        <taxon>Lactobacillaceae</taxon>
        <taxon>Levilactobacillus</taxon>
    </lineage>
</organism>
<keyword evidence="3" id="KW-1003">Cell membrane</keyword>
<keyword evidence="5" id="KW-0777">Teichoic acid biosynthesis</keyword>
<dbReference type="PANTHER" id="PTHR37316:SF3">
    <property type="entry name" value="TEICHOIC ACID GLYCEROL-PHOSPHATE TRANSFERASE"/>
    <property type="match status" value="1"/>
</dbReference>
<dbReference type="OrthoDB" id="9811865at2"/>
<dbReference type="GO" id="GO:0047355">
    <property type="term" value="F:CDP-glycerol glycerophosphotransferase activity"/>
    <property type="evidence" value="ECO:0007669"/>
    <property type="project" value="InterPro"/>
</dbReference>
<dbReference type="InterPro" id="IPR043148">
    <property type="entry name" value="TagF_C"/>
</dbReference>
<dbReference type="PANTHER" id="PTHR37316">
    <property type="entry name" value="TEICHOIC ACID GLYCEROL-PHOSPHATE PRIMASE"/>
    <property type="match status" value="1"/>
</dbReference>
<evidence type="ECO:0000256" key="6">
    <source>
        <dbReference type="ARBA" id="ARBA00023136"/>
    </source>
</evidence>
<comment type="caution">
    <text evidence="7">The sequence shown here is derived from an EMBL/GenBank/DDBJ whole genome shotgun (WGS) entry which is preliminary data.</text>
</comment>
<keyword evidence="4 7" id="KW-0808">Transferase</keyword>
<dbReference type="InterPro" id="IPR051612">
    <property type="entry name" value="Teichoic_Acid_Biosynth"/>
</dbReference>
<protein>
    <submittedName>
        <fullName evidence="7">CDP-glycerol--poly(Glycerophosphate) glycerophosphotransferase</fullName>
    </submittedName>
</protein>
<reference evidence="7 8" key="1">
    <citation type="journal article" date="2018" name="Int. J. Syst. Evol. Microbiol.">
        <title>Lactobacillus bambusae sp. nov., isolated from a traditional fermented Ma-bamboo shoots of Taiwan.</title>
        <authorList>
            <person name="Wang L.-T."/>
        </authorList>
    </citation>
    <scope>NUCLEOTIDE SEQUENCE [LARGE SCALE GENOMIC DNA]</scope>
    <source>
        <strain evidence="7 8">BS-W1</strain>
    </source>
</reference>
<comment type="subcellular location">
    <subcellularLocation>
        <location evidence="1">Cell membrane</location>
        <topology evidence="1">Peripheral membrane protein</topology>
    </subcellularLocation>
</comment>
<evidence type="ECO:0000256" key="5">
    <source>
        <dbReference type="ARBA" id="ARBA00022944"/>
    </source>
</evidence>
<dbReference type="GO" id="GO:0019350">
    <property type="term" value="P:teichoic acid biosynthetic process"/>
    <property type="evidence" value="ECO:0007669"/>
    <property type="project" value="UniProtKB-KW"/>
</dbReference>
<evidence type="ECO:0000256" key="3">
    <source>
        <dbReference type="ARBA" id="ARBA00022475"/>
    </source>
</evidence>
<dbReference type="RefSeq" id="WP_109249477.1">
    <property type="nucleotide sequence ID" value="NZ_QCXQ01000001.1"/>
</dbReference>
<proteinExistence type="inferred from homology"/>
<dbReference type="GO" id="GO:0005886">
    <property type="term" value="C:plasma membrane"/>
    <property type="evidence" value="ECO:0007669"/>
    <property type="project" value="UniProtKB-SubCell"/>
</dbReference>
<gene>
    <name evidence="7" type="ORF">DCM90_00890</name>
</gene>
<sequence>MTSLKEKLVQSIKLIIRGGLIVLNDGLILFPVKKRRIVFESFNGKDINDNPAAIYRQLVNSNSQYRETAYFSVKPSVYADLVRQYPEIKIVKRFHLKWVFLMARSEFWVFNSRLPGWWKKNRDTRYLQTWHGTPLKKLAGDIATVAIPGTTTQQYHQDFATEANRWDYLIAPNPYSETIFRRAFKFHNEILEIGYPRNDVLITQDRPDRVGELKLKLVGNDQATVILYAPTWRDDEAISEGRYQFDLPFDLARFFDHVSEDTVLVIRPHYLVRDRIDISGYEDRVKVLADEDISDLYLIADLLITDYSSVMFDYANLKRPMLFYAYDLEHYRDELRGFYFDYEEHVPGPLVTAEPALLKALDEFTATGNFKAYRSKQRAFYEQFCCWEKGMASQAVVDLIHDKEREND</sequence>
<name>A0A2V1N0M4_9LACO</name>
<dbReference type="SUPFAM" id="SSF53756">
    <property type="entry name" value="UDP-Glycosyltransferase/glycogen phosphorylase"/>
    <property type="match status" value="1"/>
</dbReference>
<dbReference type="Pfam" id="PF04464">
    <property type="entry name" value="Glyphos_transf"/>
    <property type="match status" value="1"/>
</dbReference>
<dbReference type="Gene3D" id="3.40.50.11820">
    <property type="match status" value="1"/>
</dbReference>
<dbReference type="EMBL" id="QCXQ01000001">
    <property type="protein sequence ID" value="PWG00764.1"/>
    <property type="molecule type" value="Genomic_DNA"/>
</dbReference>
<evidence type="ECO:0000313" key="7">
    <source>
        <dbReference type="EMBL" id="PWG00764.1"/>
    </source>
</evidence>
<comment type="similarity">
    <text evidence="2">Belongs to the CDP-glycerol glycerophosphotransferase family.</text>
</comment>
<evidence type="ECO:0000313" key="8">
    <source>
        <dbReference type="Proteomes" id="UP000245080"/>
    </source>
</evidence>
<keyword evidence="6" id="KW-0472">Membrane</keyword>
<keyword evidence="8" id="KW-1185">Reference proteome</keyword>
<dbReference type="AlphaFoldDB" id="A0A2V1N0M4"/>
<accession>A0A2V1N0M4</accession>
<dbReference type="InterPro" id="IPR043149">
    <property type="entry name" value="TagF_N"/>
</dbReference>
<dbReference type="Proteomes" id="UP000245080">
    <property type="component" value="Unassembled WGS sequence"/>
</dbReference>